<gene>
    <name evidence="6" type="primary">amiE</name>
    <name evidence="6" type="ORF">GCM10011588_07670</name>
</gene>
<dbReference type="PROSITE" id="PS00571">
    <property type="entry name" value="AMIDASES"/>
    <property type="match status" value="1"/>
</dbReference>
<protein>
    <recommendedName>
        <fullName evidence="3">amidase</fullName>
        <ecNumber evidence="3">3.5.1.4</ecNumber>
    </recommendedName>
</protein>
<keyword evidence="7" id="KW-1185">Reference proteome</keyword>
<comment type="similarity">
    <text evidence="2">Belongs to the amidase family.</text>
</comment>
<dbReference type="PANTHER" id="PTHR11895:SF7">
    <property type="entry name" value="GLUTAMYL-TRNA(GLN) AMIDOTRANSFERASE SUBUNIT A, MITOCHONDRIAL"/>
    <property type="match status" value="1"/>
</dbReference>
<comment type="caution">
    <text evidence="6">The sequence shown here is derived from an EMBL/GenBank/DDBJ whole genome shotgun (WGS) entry which is preliminary data.</text>
</comment>
<accession>A0A917R8N1</accession>
<evidence type="ECO:0000259" key="5">
    <source>
        <dbReference type="Pfam" id="PF01425"/>
    </source>
</evidence>
<evidence type="ECO:0000256" key="2">
    <source>
        <dbReference type="ARBA" id="ARBA00009199"/>
    </source>
</evidence>
<organism evidence="6 7">
    <name type="scientific">Nocardia jinanensis</name>
    <dbReference type="NCBI Taxonomy" id="382504"/>
    <lineage>
        <taxon>Bacteria</taxon>
        <taxon>Bacillati</taxon>
        <taxon>Actinomycetota</taxon>
        <taxon>Actinomycetes</taxon>
        <taxon>Mycobacteriales</taxon>
        <taxon>Nocardiaceae</taxon>
        <taxon>Nocardia</taxon>
    </lineage>
</organism>
<dbReference type="EMBL" id="BMMH01000001">
    <property type="protein sequence ID" value="GGK95762.1"/>
    <property type="molecule type" value="Genomic_DNA"/>
</dbReference>
<reference evidence="6" key="2">
    <citation type="submission" date="2020-09" db="EMBL/GenBank/DDBJ databases">
        <authorList>
            <person name="Sun Q."/>
            <person name="Zhou Y."/>
        </authorList>
    </citation>
    <scope>NUCLEOTIDE SEQUENCE</scope>
    <source>
        <strain evidence="6">CGMCC 4.3508</strain>
    </source>
</reference>
<dbReference type="InterPro" id="IPR036928">
    <property type="entry name" value="AS_sf"/>
</dbReference>
<evidence type="ECO:0000256" key="4">
    <source>
        <dbReference type="SAM" id="MobiDB-lite"/>
    </source>
</evidence>
<dbReference type="GO" id="GO:0004040">
    <property type="term" value="F:amidase activity"/>
    <property type="evidence" value="ECO:0007669"/>
    <property type="project" value="UniProtKB-EC"/>
</dbReference>
<evidence type="ECO:0000313" key="6">
    <source>
        <dbReference type="EMBL" id="GGK95762.1"/>
    </source>
</evidence>
<evidence type="ECO:0000256" key="3">
    <source>
        <dbReference type="ARBA" id="ARBA00012922"/>
    </source>
</evidence>
<feature type="region of interest" description="Disordered" evidence="4">
    <location>
        <begin position="143"/>
        <end position="169"/>
    </location>
</feature>
<name>A0A917R8N1_9NOCA</name>
<proteinExistence type="inferred from homology"/>
<dbReference type="Proteomes" id="UP000638263">
    <property type="component" value="Unassembled WGS sequence"/>
</dbReference>
<evidence type="ECO:0000256" key="1">
    <source>
        <dbReference type="ARBA" id="ARBA00001311"/>
    </source>
</evidence>
<dbReference type="AlphaFoldDB" id="A0A917R8N1"/>
<dbReference type="PANTHER" id="PTHR11895">
    <property type="entry name" value="TRANSAMIDASE"/>
    <property type="match status" value="1"/>
</dbReference>
<dbReference type="InterPro" id="IPR020556">
    <property type="entry name" value="Amidase_CS"/>
</dbReference>
<dbReference type="InterPro" id="IPR000120">
    <property type="entry name" value="Amidase"/>
</dbReference>
<dbReference type="Pfam" id="PF01425">
    <property type="entry name" value="Amidase"/>
    <property type="match status" value="1"/>
</dbReference>
<sequence length="476" mass="49427">MSHPETARPTDPVEMTAVELVSAYAAGTLSPVEATEAVLAAITARDTDINAFCLVDPDRALVQAKDSEARWQSGHVRGLLDGVPISIKDIFLTEDWPTRRGSLSIGPEGPWTVDSPVAARVREDGMVMVGKTTTPEIAWKGVTDSPLTGITRNPVDPTRTAGGSSGGSAAAVAGGMGPVSVGTDGGGSVRIPASFCGIVGFKPTHGRIPLYPASPFGPLAHAGPLTRTVEDAALMLDILALPDPRDPTALAPTLTTFRGQIQRDVRGVTAAYSPTLGYVRPDPEVEAIVSGAVRVLEAAGLRVSAADPGFTDPREAFDVMWAAGAAAMLAAFPPGARENADPGLRRVWEHGETLAATDYLDARAVAAQVAITMGTFHTAYDILITPTVPIPAFAAGHDVPPGSGMADWPDWTPYTYPFNLTQQPALSIPAGYTSDGLPVGLQIVGPRHSDDLVLAIGRFAELCLSAAPSAPLAGPC</sequence>
<comment type="catalytic activity">
    <reaction evidence="1">
        <text>a monocarboxylic acid amide + H2O = a monocarboxylate + NH4(+)</text>
        <dbReference type="Rhea" id="RHEA:12020"/>
        <dbReference type="ChEBI" id="CHEBI:15377"/>
        <dbReference type="ChEBI" id="CHEBI:28938"/>
        <dbReference type="ChEBI" id="CHEBI:35757"/>
        <dbReference type="ChEBI" id="CHEBI:83628"/>
        <dbReference type="EC" id="3.5.1.4"/>
    </reaction>
</comment>
<dbReference type="InterPro" id="IPR023631">
    <property type="entry name" value="Amidase_dom"/>
</dbReference>
<dbReference type="SUPFAM" id="SSF75304">
    <property type="entry name" value="Amidase signature (AS) enzymes"/>
    <property type="match status" value="1"/>
</dbReference>
<feature type="domain" description="Amidase" evidence="5">
    <location>
        <begin position="33"/>
        <end position="454"/>
    </location>
</feature>
<reference evidence="6" key="1">
    <citation type="journal article" date="2014" name="Int. J. Syst. Evol. Microbiol.">
        <title>Complete genome sequence of Corynebacterium casei LMG S-19264T (=DSM 44701T), isolated from a smear-ripened cheese.</title>
        <authorList>
            <consortium name="US DOE Joint Genome Institute (JGI-PGF)"/>
            <person name="Walter F."/>
            <person name="Albersmeier A."/>
            <person name="Kalinowski J."/>
            <person name="Ruckert C."/>
        </authorList>
    </citation>
    <scope>NUCLEOTIDE SEQUENCE</scope>
    <source>
        <strain evidence="6">CGMCC 4.3508</strain>
    </source>
</reference>
<evidence type="ECO:0000313" key="7">
    <source>
        <dbReference type="Proteomes" id="UP000638263"/>
    </source>
</evidence>
<dbReference type="EC" id="3.5.1.4" evidence="3"/>
<dbReference type="NCBIfam" id="NF004815">
    <property type="entry name" value="PRK06169.1"/>
    <property type="match status" value="1"/>
</dbReference>
<dbReference type="Gene3D" id="3.90.1300.10">
    <property type="entry name" value="Amidase signature (AS) domain"/>
    <property type="match status" value="1"/>
</dbReference>
<dbReference type="RefSeq" id="WP_189094013.1">
    <property type="nucleotide sequence ID" value="NZ_BMMH01000001.1"/>
</dbReference>